<accession>A0ABW1AMZ6</accession>
<gene>
    <name evidence="1" type="ORF">ACFPTN_04755</name>
</gene>
<dbReference type="RefSeq" id="WP_157748559.1">
    <property type="nucleotide sequence ID" value="NZ_JBHSOG010000014.1"/>
</dbReference>
<proteinExistence type="predicted"/>
<sequence length="75" mass="8734">METTQPDQQYLDRAMALDNEETQALAAKFDARFQKNPGVSHLAMLERAALQLHFEDDVLEEWRSNIEKLYQQHAS</sequence>
<reference evidence="2" key="1">
    <citation type="journal article" date="2019" name="Int. J. Syst. Evol. Microbiol.">
        <title>The Global Catalogue of Microorganisms (GCM) 10K type strain sequencing project: providing services to taxonomists for standard genome sequencing and annotation.</title>
        <authorList>
            <consortium name="The Broad Institute Genomics Platform"/>
            <consortium name="The Broad Institute Genome Sequencing Center for Infectious Disease"/>
            <person name="Wu L."/>
            <person name="Ma J."/>
        </authorList>
    </citation>
    <scope>NUCLEOTIDE SEQUENCE [LARGE SCALE GENOMIC DNA]</scope>
    <source>
        <strain evidence="2">SHR3</strain>
    </source>
</reference>
<name>A0ABW1AMZ6_9RHOO</name>
<evidence type="ECO:0000313" key="1">
    <source>
        <dbReference type="EMBL" id="MFC5768673.1"/>
    </source>
</evidence>
<organism evidence="1 2">
    <name type="scientific">Thauera sinica</name>
    <dbReference type="NCBI Taxonomy" id="2665146"/>
    <lineage>
        <taxon>Bacteria</taxon>
        <taxon>Pseudomonadati</taxon>
        <taxon>Pseudomonadota</taxon>
        <taxon>Betaproteobacteria</taxon>
        <taxon>Rhodocyclales</taxon>
        <taxon>Zoogloeaceae</taxon>
        <taxon>Thauera</taxon>
    </lineage>
</organism>
<dbReference type="Proteomes" id="UP001595974">
    <property type="component" value="Unassembled WGS sequence"/>
</dbReference>
<evidence type="ECO:0000313" key="2">
    <source>
        <dbReference type="Proteomes" id="UP001595974"/>
    </source>
</evidence>
<comment type="caution">
    <text evidence="1">The sequence shown here is derived from an EMBL/GenBank/DDBJ whole genome shotgun (WGS) entry which is preliminary data.</text>
</comment>
<protein>
    <submittedName>
        <fullName evidence="1">Uncharacterized protein</fullName>
    </submittedName>
</protein>
<dbReference type="EMBL" id="JBHSOG010000014">
    <property type="protein sequence ID" value="MFC5768673.1"/>
    <property type="molecule type" value="Genomic_DNA"/>
</dbReference>
<keyword evidence="2" id="KW-1185">Reference proteome</keyword>